<accession>I3EEZ3</accession>
<evidence type="ECO:0000313" key="3">
    <source>
        <dbReference type="Proteomes" id="UP000002872"/>
    </source>
</evidence>
<protein>
    <submittedName>
        <fullName evidence="2">Uncharacterized protein</fullName>
    </submittedName>
</protein>
<feature type="transmembrane region" description="Helical" evidence="1">
    <location>
        <begin position="177"/>
        <end position="205"/>
    </location>
</feature>
<dbReference type="InParanoid" id="I3EEZ3"/>
<dbReference type="HOGENOM" id="CLU_1337835_0_0_1"/>
<name>I3EEZ3_NEMP3</name>
<gene>
    <name evidence="2" type="ORF">NEQG_01862</name>
</gene>
<dbReference type="VEuPathDB" id="MicrosporidiaDB:NEQG_01862"/>
<keyword evidence="1" id="KW-0812">Transmembrane</keyword>
<keyword evidence="1" id="KW-1133">Transmembrane helix</keyword>
<reference evidence="2" key="1">
    <citation type="submission" date="2011-01" db="EMBL/GenBank/DDBJ databases">
        <title>The Genome Sequence of Nematocida parisii strain ERTm3.</title>
        <authorList>
            <consortium name="The Broad Institute Genome Sequencing Platform"/>
            <consortium name="The Broad Institute Genome Sequencing Center for Infectious Disease"/>
            <person name="Cuomo C."/>
            <person name="Troemel E."/>
            <person name="Young S.K."/>
            <person name="Zeng Q."/>
            <person name="Gargeya S."/>
            <person name="Fitzgerald M."/>
            <person name="Haas B."/>
            <person name="Abouelleil A."/>
            <person name="Alvarado L."/>
            <person name="Arachchi H.M."/>
            <person name="Berlin A."/>
            <person name="Chapman S.B."/>
            <person name="Gearin G."/>
            <person name="Goldberg J."/>
            <person name="Griggs A."/>
            <person name="Gujja S."/>
            <person name="Hansen M."/>
            <person name="Heiman D."/>
            <person name="Howarth C."/>
            <person name="Larimer J."/>
            <person name="Lui A."/>
            <person name="MacDonald P.J.P."/>
            <person name="McCowen C."/>
            <person name="Montmayeur A."/>
            <person name="Murphy C."/>
            <person name="Neiman D."/>
            <person name="Pearson M."/>
            <person name="Priest M."/>
            <person name="Roberts A."/>
            <person name="Saif S."/>
            <person name="Shea T."/>
            <person name="Sisk P."/>
            <person name="Stolte C."/>
            <person name="Sykes S."/>
            <person name="Wortman J."/>
            <person name="Nusbaum C."/>
            <person name="Birren B."/>
        </authorList>
    </citation>
    <scope>NUCLEOTIDE SEQUENCE</scope>
    <source>
        <strain evidence="2">ERTm3</strain>
    </source>
</reference>
<dbReference type="Proteomes" id="UP000002872">
    <property type="component" value="Unassembled WGS sequence"/>
</dbReference>
<evidence type="ECO:0000313" key="2">
    <source>
        <dbReference type="EMBL" id="EIJ87790.1"/>
    </source>
</evidence>
<feature type="transmembrane region" description="Helical" evidence="1">
    <location>
        <begin position="142"/>
        <end position="165"/>
    </location>
</feature>
<sequence length="211" mass="23969">MGEGSTLKKTYSYILKESIYFRRAVLLKPLTKPGYATAYSQVGLWINIIFLFLSMLCSCSLYKTLDGYTKYNIEEGRSVTIYICLGQLVPVFFVMLLFSGIIYSFLFNFTLVESGYVISYSMSTTLPAILIGKSAQLYFKNYLWPINSLVFVLSGVISSIFIIVNSKKKIKGYFKSWCIFIGCSIMQIGMHLSGDSSIFGVLHIWKFSLWS</sequence>
<keyword evidence="1" id="KW-0472">Membrane</keyword>
<organism evidence="2 3">
    <name type="scientific">Nematocida parisii (strain ERTm3)</name>
    <name type="common">Nematode killer fungus</name>
    <dbReference type="NCBI Taxonomy" id="935791"/>
    <lineage>
        <taxon>Eukaryota</taxon>
        <taxon>Fungi</taxon>
        <taxon>Fungi incertae sedis</taxon>
        <taxon>Microsporidia</taxon>
        <taxon>Nematocida</taxon>
    </lineage>
</organism>
<keyword evidence="3" id="KW-1185">Reference proteome</keyword>
<feature type="transmembrane region" description="Helical" evidence="1">
    <location>
        <begin position="42"/>
        <end position="62"/>
    </location>
</feature>
<proteinExistence type="predicted"/>
<evidence type="ECO:0000256" key="1">
    <source>
        <dbReference type="SAM" id="Phobius"/>
    </source>
</evidence>
<dbReference type="EMBL" id="GL870880">
    <property type="protein sequence ID" value="EIJ87790.1"/>
    <property type="molecule type" value="Genomic_DNA"/>
</dbReference>
<feature type="transmembrane region" description="Helical" evidence="1">
    <location>
        <begin position="82"/>
        <end position="106"/>
    </location>
</feature>
<dbReference type="OMA" id="QILMHIT"/>
<dbReference type="OrthoDB" id="2188465at2759"/>
<dbReference type="AlphaFoldDB" id="I3EEZ3"/>